<feature type="compositionally biased region" description="Acidic residues" evidence="1">
    <location>
        <begin position="60"/>
        <end position="80"/>
    </location>
</feature>
<feature type="region of interest" description="Disordered" evidence="1">
    <location>
        <begin position="1"/>
        <end position="83"/>
    </location>
</feature>
<dbReference type="HOGENOM" id="CLU_2324473_0_0_1"/>
<feature type="compositionally biased region" description="Gly residues" evidence="1">
    <location>
        <begin position="11"/>
        <end position="24"/>
    </location>
</feature>
<gene>
    <name evidence="2" type="ORF">OsI_39160</name>
</gene>
<organism evidence="2 3">
    <name type="scientific">Oryza sativa subsp. indica</name>
    <name type="common">Rice</name>
    <dbReference type="NCBI Taxonomy" id="39946"/>
    <lineage>
        <taxon>Eukaryota</taxon>
        <taxon>Viridiplantae</taxon>
        <taxon>Streptophyta</taxon>
        <taxon>Embryophyta</taxon>
        <taxon>Tracheophyta</taxon>
        <taxon>Spermatophyta</taxon>
        <taxon>Magnoliopsida</taxon>
        <taxon>Liliopsida</taxon>
        <taxon>Poales</taxon>
        <taxon>Poaceae</taxon>
        <taxon>BOP clade</taxon>
        <taxon>Oryzoideae</taxon>
        <taxon>Oryzeae</taxon>
        <taxon>Oryzinae</taxon>
        <taxon>Oryza</taxon>
        <taxon>Oryza sativa</taxon>
    </lineage>
</organism>
<accession>B8BN26</accession>
<evidence type="ECO:0000313" key="2">
    <source>
        <dbReference type="EMBL" id="EEC69697.1"/>
    </source>
</evidence>
<dbReference type="AlphaFoldDB" id="B8BN26"/>
<evidence type="ECO:0000313" key="3">
    <source>
        <dbReference type="Proteomes" id="UP000007015"/>
    </source>
</evidence>
<dbReference type="Gramene" id="BGIOSGA037818-TA">
    <property type="protein sequence ID" value="BGIOSGA037818-PA"/>
    <property type="gene ID" value="BGIOSGA037818"/>
</dbReference>
<protein>
    <submittedName>
        <fullName evidence="2">Uncharacterized protein</fullName>
    </submittedName>
</protein>
<evidence type="ECO:0000256" key="1">
    <source>
        <dbReference type="SAM" id="MobiDB-lite"/>
    </source>
</evidence>
<dbReference type="EMBL" id="CM000137">
    <property type="protein sequence ID" value="EEC69697.1"/>
    <property type="molecule type" value="Genomic_DNA"/>
</dbReference>
<sequence length="99" mass="9986">MGAAIVVSGDESGGGSSLGLGGSITGTRENRSTQSGRGRWERRRLAWAAGASGSGGSRDDDNDVSGGDDDDDGGGGDCNDDVQLRELGFRDNHGARVCG</sequence>
<reference evidence="2 3" key="1">
    <citation type="journal article" date="2005" name="PLoS Biol.">
        <title>The genomes of Oryza sativa: a history of duplications.</title>
        <authorList>
            <person name="Yu J."/>
            <person name="Wang J."/>
            <person name="Lin W."/>
            <person name="Li S."/>
            <person name="Li H."/>
            <person name="Zhou J."/>
            <person name="Ni P."/>
            <person name="Dong W."/>
            <person name="Hu S."/>
            <person name="Zeng C."/>
            <person name="Zhang J."/>
            <person name="Zhang Y."/>
            <person name="Li R."/>
            <person name="Xu Z."/>
            <person name="Li S."/>
            <person name="Li X."/>
            <person name="Zheng H."/>
            <person name="Cong L."/>
            <person name="Lin L."/>
            <person name="Yin J."/>
            <person name="Geng J."/>
            <person name="Li G."/>
            <person name="Shi J."/>
            <person name="Liu J."/>
            <person name="Lv H."/>
            <person name="Li J."/>
            <person name="Wang J."/>
            <person name="Deng Y."/>
            <person name="Ran L."/>
            <person name="Shi X."/>
            <person name="Wang X."/>
            <person name="Wu Q."/>
            <person name="Li C."/>
            <person name="Ren X."/>
            <person name="Wang J."/>
            <person name="Wang X."/>
            <person name="Li D."/>
            <person name="Liu D."/>
            <person name="Zhang X."/>
            <person name="Ji Z."/>
            <person name="Zhao W."/>
            <person name="Sun Y."/>
            <person name="Zhang Z."/>
            <person name="Bao J."/>
            <person name="Han Y."/>
            <person name="Dong L."/>
            <person name="Ji J."/>
            <person name="Chen P."/>
            <person name="Wu S."/>
            <person name="Liu J."/>
            <person name="Xiao Y."/>
            <person name="Bu D."/>
            <person name="Tan J."/>
            <person name="Yang L."/>
            <person name="Ye C."/>
            <person name="Zhang J."/>
            <person name="Xu J."/>
            <person name="Zhou Y."/>
            <person name="Yu Y."/>
            <person name="Zhang B."/>
            <person name="Zhuang S."/>
            <person name="Wei H."/>
            <person name="Liu B."/>
            <person name="Lei M."/>
            <person name="Yu H."/>
            <person name="Li Y."/>
            <person name="Xu H."/>
            <person name="Wei S."/>
            <person name="He X."/>
            <person name="Fang L."/>
            <person name="Zhang Z."/>
            <person name="Zhang Y."/>
            <person name="Huang X."/>
            <person name="Su Z."/>
            <person name="Tong W."/>
            <person name="Li J."/>
            <person name="Tong Z."/>
            <person name="Li S."/>
            <person name="Ye J."/>
            <person name="Wang L."/>
            <person name="Fang L."/>
            <person name="Lei T."/>
            <person name="Chen C."/>
            <person name="Chen H."/>
            <person name="Xu Z."/>
            <person name="Li H."/>
            <person name="Huang H."/>
            <person name="Zhang F."/>
            <person name="Xu H."/>
            <person name="Li N."/>
            <person name="Zhao C."/>
            <person name="Li S."/>
            <person name="Dong L."/>
            <person name="Huang Y."/>
            <person name="Li L."/>
            <person name="Xi Y."/>
            <person name="Qi Q."/>
            <person name="Li W."/>
            <person name="Zhang B."/>
            <person name="Hu W."/>
            <person name="Zhang Y."/>
            <person name="Tian X."/>
            <person name="Jiao Y."/>
            <person name="Liang X."/>
            <person name="Jin J."/>
            <person name="Gao L."/>
            <person name="Zheng W."/>
            <person name="Hao B."/>
            <person name="Liu S."/>
            <person name="Wang W."/>
            <person name="Yuan L."/>
            <person name="Cao M."/>
            <person name="McDermott J."/>
            <person name="Samudrala R."/>
            <person name="Wang J."/>
            <person name="Wong G.K."/>
            <person name="Yang H."/>
        </authorList>
    </citation>
    <scope>NUCLEOTIDE SEQUENCE [LARGE SCALE GENOMIC DNA]</scope>
    <source>
        <strain evidence="3">cv. 93-11</strain>
    </source>
</reference>
<name>B8BN26_ORYSI</name>
<dbReference type="Proteomes" id="UP000007015">
    <property type="component" value="Chromosome 12"/>
</dbReference>
<proteinExistence type="predicted"/>
<keyword evidence="3" id="KW-1185">Reference proteome</keyword>